<accession>A0ABV4F0R0</accession>
<reference evidence="1 2" key="1">
    <citation type="submission" date="2024-07" db="EMBL/GenBank/DDBJ databases">
        <title>Genomic Encyclopedia of Type Strains, Phase V (KMG-V): Genome sequencing to study the core and pangenomes of soil and plant-associated prokaryotes.</title>
        <authorList>
            <person name="Whitman W."/>
        </authorList>
    </citation>
    <scope>NUCLEOTIDE SEQUENCE [LARGE SCALE GENOMIC DNA]</scope>
    <source>
        <strain evidence="1 2">USDA 415</strain>
    </source>
</reference>
<evidence type="ECO:0000313" key="2">
    <source>
        <dbReference type="Proteomes" id="UP001565471"/>
    </source>
</evidence>
<evidence type="ECO:0000313" key="1">
    <source>
        <dbReference type="EMBL" id="MEY9317022.1"/>
    </source>
</evidence>
<organism evidence="1 2">
    <name type="scientific">Bradyrhizobium elkanii</name>
    <dbReference type="NCBI Taxonomy" id="29448"/>
    <lineage>
        <taxon>Bacteria</taxon>
        <taxon>Pseudomonadati</taxon>
        <taxon>Pseudomonadota</taxon>
        <taxon>Alphaproteobacteria</taxon>
        <taxon>Hyphomicrobiales</taxon>
        <taxon>Nitrobacteraceae</taxon>
        <taxon>Bradyrhizobium</taxon>
    </lineage>
</organism>
<protein>
    <submittedName>
        <fullName evidence="1">Uncharacterized protein</fullName>
    </submittedName>
</protein>
<keyword evidence="2" id="KW-1185">Reference proteome</keyword>
<name>A0ABV4F0R0_BRAEL</name>
<dbReference type="Proteomes" id="UP001565471">
    <property type="component" value="Unassembled WGS sequence"/>
</dbReference>
<sequence>MRLTRALVMLIRLRIARYSILLSRKLAAISSSMMF</sequence>
<comment type="caution">
    <text evidence="1">The sequence shown here is derived from an EMBL/GenBank/DDBJ whole genome shotgun (WGS) entry which is preliminary data.</text>
</comment>
<gene>
    <name evidence="1" type="ORF">ABIF29_003821</name>
</gene>
<dbReference type="EMBL" id="JBGBZA010000002">
    <property type="protein sequence ID" value="MEY9317022.1"/>
    <property type="molecule type" value="Genomic_DNA"/>
</dbReference>
<proteinExistence type="predicted"/>